<dbReference type="Pfam" id="PF07757">
    <property type="entry name" value="AdoMet_MTase"/>
    <property type="match status" value="1"/>
</dbReference>
<comment type="catalytic activity">
    <reaction evidence="10 11">
        <text>uridine(44) in tRNA(Ser) + S-adenosyl-L-methionine = 2'-O-methyluridine(44) in tRNA(Ser) + S-adenosyl-L-homocysteine + H(+)</text>
        <dbReference type="Rhea" id="RHEA:43100"/>
        <dbReference type="Rhea" id="RHEA-COMP:10339"/>
        <dbReference type="Rhea" id="RHEA-COMP:10340"/>
        <dbReference type="ChEBI" id="CHEBI:15378"/>
        <dbReference type="ChEBI" id="CHEBI:57856"/>
        <dbReference type="ChEBI" id="CHEBI:59789"/>
        <dbReference type="ChEBI" id="CHEBI:65315"/>
        <dbReference type="ChEBI" id="CHEBI:74478"/>
        <dbReference type="EC" id="2.1.1.211"/>
    </reaction>
</comment>
<dbReference type="EMBL" id="MLKD01000019">
    <property type="protein sequence ID" value="OQE17898.1"/>
    <property type="molecule type" value="Genomic_DNA"/>
</dbReference>
<dbReference type="OrthoDB" id="10251508at2759"/>
<dbReference type="AlphaFoldDB" id="A0A1V6SVE2"/>
<keyword evidence="7 11" id="KW-0808">Transferase</keyword>
<feature type="compositionally biased region" description="Polar residues" evidence="12">
    <location>
        <begin position="244"/>
        <end position="262"/>
    </location>
</feature>
<evidence type="ECO:0000256" key="8">
    <source>
        <dbReference type="ARBA" id="ARBA00022691"/>
    </source>
</evidence>
<evidence type="ECO:0000256" key="11">
    <source>
        <dbReference type="RuleBase" id="RU368004"/>
    </source>
</evidence>
<feature type="region of interest" description="Disordered" evidence="12">
    <location>
        <begin position="244"/>
        <end position="265"/>
    </location>
</feature>
<proteinExistence type="inferred from homology"/>
<keyword evidence="6 11" id="KW-0489">Methyltransferase</keyword>
<comment type="caution">
    <text evidence="13">The sequence shown here is derived from an EMBL/GenBank/DDBJ whole genome shotgun (WGS) entry which is preliminary data.</text>
</comment>
<keyword evidence="9 11" id="KW-0819">tRNA processing</keyword>
<dbReference type="EC" id="2.1.1.211" evidence="3 11"/>
<protein>
    <recommendedName>
        <fullName evidence="4 11">tRNA (uracil-O(2)-)-methyltransferase</fullName>
        <ecNumber evidence="3 11">2.1.1.211</ecNumber>
    </recommendedName>
</protein>
<evidence type="ECO:0000256" key="6">
    <source>
        <dbReference type="ARBA" id="ARBA00022603"/>
    </source>
</evidence>
<keyword evidence="5 11" id="KW-0963">Cytoplasm</keyword>
<evidence type="ECO:0000256" key="4">
    <source>
        <dbReference type="ARBA" id="ARBA00017788"/>
    </source>
</evidence>
<dbReference type="PANTHER" id="PTHR21210:SF0">
    <property type="entry name" value="TRNA (URACIL-O(2)-)-METHYLTRANSFERASE-RELATED"/>
    <property type="match status" value="1"/>
</dbReference>
<dbReference type="GO" id="GO:0030488">
    <property type="term" value="P:tRNA methylation"/>
    <property type="evidence" value="ECO:0007669"/>
    <property type="project" value="UniProtKB-UniRule"/>
</dbReference>
<evidence type="ECO:0000256" key="7">
    <source>
        <dbReference type="ARBA" id="ARBA00022679"/>
    </source>
</evidence>
<dbReference type="STRING" id="303698.A0A1V6SVE2"/>
<gene>
    <name evidence="13" type="ORF">PENSTE_c019G03458</name>
</gene>
<dbReference type="PANTHER" id="PTHR21210">
    <property type="entry name" value="TRNA (URACIL-O(2)-)-METHYLTRANSFERASE-RELATED"/>
    <property type="match status" value="1"/>
</dbReference>
<dbReference type="GO" id="GO:0005737">
    <property type="term" value="C:cytoplasm"/>
    <property type="evidence" value="ECO:0007669"/>
    <property type="project" value="UniProtKB-SubCell"/>
</dbReference>
<evidence type="ECO:0000256" key="1">
    <source>
        <dbReference type="ARBA" id="ARBA00004496"/>
    </source>
</evidence>
<comment type="subcellular location">
    <subcellularLocation>
        <location evidence="1 11">Cytoplasm</location>
    </subcellularLocation>
</comment>
<dbReference type="GO" id="GO:0141101">
    <property type="term" value="F:tRNA(Ser) (uridine(44)-2'-O-)-methyltransferase activity"/>
    <property type="evidence" value="ECO:0007669"/>
    <property type="project" value="UniProtKB-EC"/>
</dbReference>
<evidence type="ECO:0000313" key="13">
    <source>
        <dbReference type="EMBL" id="OQE17898.1"/>
    </source>
</evidence>
<evidence type="ECO:0000256" key="9">
    <source>
        <dbReference type="ARBA" id="ARBA00022694"/>
    </source>
</evidence>
<evidence type="ECO:0000256" key="2">
    <source>
        <dbReference type="ARBA" id="ARBA00009056"/>
    </source>
</evidence>
<organism evidence="13 14">
    <name type="scientific">Penicillium steckii</name>
    <dbReference type="NCBI Taxonomy" id="303698"/>
    <lineage>
        <taxon>Eukaryota</taxon>
        <taxon>Fungi</taxon>
        <taxon>Dikarya</taxon>
        <taxon>Ascomycota</taxon>
        <taxon>Pezizomycotina</taxon>
        <taxon>Eurotiomycetes</taxon>
        <taxon>Eurotiomycetidae</taxon>
        <taxon>Eurotiales</taxon>
        <taxon>Aspergillaceae</taxon>
        <taxon>Penicillium</taxon>
    </lineage>
</organism>
<evidence type="ECO:0000256" key="3">
    <source>
        <dbReference type="ARBA" id="ARBA00012795"/>
    </source>
</evidence>
<evidence type="ECO:0000313" key="14">
    <source>
        <dbReference type="Proteomes" id="UP000191285"/>
    </source>
</evidence>
<evidence type="ECO:0000256" key="5">
    <source>
        <dbReference type="ARBA" id="ARBA00022490"/>
    </source>
</evidence>
<evidence type="ECO:0000256" key="12">
    <source>
        <dbReference type="SAM" id="MobiDB-lite"/>
    </source>
</evidence>
<dbReference type="Proteomes" id="UP000191285">
    <property type="component" value="Unassembled WGS sequence"/>
</dbReference>
<accession>A0A1V6SVE2</accession>
<name>A0A1V6SVE2_9EURO</name>
<evidence type="ECO:0000256" key="10">
    <source>
        <dbReference type="ARBA" id="ARBA00047957"/>
    </source>
</evidence>
<keyword evidence="8 11" id="KW-0949">S-adenosyl-L-methionine</keyword>
<keyword evidence="14" id="KW-1185">Reference proteome</keyword>
<reference evidence="14" key="1">
    <citation type="journal article" date="2017" name="Nat. Microbiol.">
        <title>Global analysis of biosynthetic gene clusters reveals vast potential of secondary metabolite production in Penicillium species.</title>
        <authorList>
            <person name="Nielsen J.C."/>
            <person name="Grijseels S."/>
            <person name="Prigent S."/>
            <person name="Ji B."/>
            <person name="Dainat J."/>
            <person name="Nielsen K.F."/>
            <person name="Frisvad J.C."/>
            <person name="Workman M."/>
            <person name="Nielsen J."/>
        </authorList>
    </citation>
    <scope>NUCLEOTIDE SEQUENCE [LARGE SCALE GENOMIC DNA]</scope>
    <source>
        <strain evidence="14">IBT 24891</strain>
    </source>
</reference>
<comment type="similarity">
    <text evidence="2 11">Belongs to the TRM44 family.</text>
</comment>
<comment type="function">
    <text evidence="11">Adenosyl-L-methionine (AdoMet)-dependent tRNA (uracil-O(2)-)-methyltransferase.</text>
</comment>
<sequence length="382" mass="42570">MKISSHNTIKADAEEWRRLPPVHASMTSNDLAKETGTNKDNLVSHDLAQKTYARLNDVYAQRLCDNWTEDAEPAKHVFEDLAIAAYVIELWRSLYHISPKSEGPDSSRSKFPGFVDMACGNGVLVYVLLMEGYTGLGIDAQRRKSWKTFPEFIQDRLIERVLIPKPFIDAIGRDDDGSNHKLGDYPEGTFIISNHADELTVWTPLMAALAHPAAPLPFLAIPCCSHSLSGDRYRYLPPQKENISQGLKENEPGSQNNSTIDQHAQPASGDLKALRLLKQKEKTEEGISESMYGSLAAKTMETAKVIGYEVQRHQLQIPSTRNIGIIGSQSASNSKNKDFELDIMGIVQRECEMDGGIEVAAQKWVARVQHLQTGISEDVKMH</sequence>
<dbReference type="InterPro" id="IPR011671">
    <property type="entry name" value="tRNA_uracil_MeTrfase"/>
</dbReference>